<dbReference type="EMBL" id="FOIR01000001">
    <property type="protein sequence ID" value="SEV84097.1"/>
    <property type="molecule type" value="Genomic_DNA"/>
</dbReference>
<proteinExistence type="predicted"/>
<protein>
    <submittedName>
        <fullName evidence="1">Uncharacterized protein</fullName>
    </submittedName>
</protein>
<dbReference type="OrthoDB" id="7593840at2"/>
<evidence type="ECO:0000313" key="2">
    <source>
        <dbReference type="Proteomes" id="UP000199437"/>
    </source>
</evidence>
<evidence type="ECO:0000313" key="1">
    <source>
        <dbReference type="EMBL" id="SEV84097.1"/>
    </source>
</evidence>
<gene>
    <name evidence="1" type="ORF">SAMN05216290_0125</name>
</gene>
<organism evidence="1 2">
    <name type="scientific">Roseivirga pacifica</name>
    <dbReference type="NCBI Taxonomy" id="1267423"/>
    <lineage>
        <taxon>Bacteria</taxon>
        <taxon>Pseudomonadati</taxon>
        <taxon>Bacteroidota</taxon>
        <taxon>Cytophagia</taxon>
        <taxon>Cytophagales</taxon>
        <taxon>Roseivirgaceae</taxon>
        <taxon>Roseivirga</taxon>
    </lineage>
</organism>
<sequence>MKLTDMRGLFAVLFVGLLFCSVAGFGQGMGMSDNPIYKPYYDSLKQMNYPYKLPILGKQAYKRGYDIQYAYGISGIYFTQRQDIDIQSIQIGFNGSQMVDLSSFIKFGPTVANTNAYTVRPDIWLLPFLNVYGIIGGGTTETNVSLIEPIGFETVQNFKADSYGLGVTLAGAVGPIFLAWDNNYNFVDVEAIVEPMPAFNSSLRIGHTIMSPSKPQKSLSVWGGVFYQSLQNDTKGSLNLTEIFPDFGNGFVFDSLRDWSATLPPAQRLVVNQIIDALEEMSNGVDVENATVDYLLEKKVAAPFNLIFGAQYQFNKHWILRTELGVFGKRSQFLLNLNYRIPGLKKVR</sequence>
<keyword evidence="2" id="KW-1185">Reference proteome</keyword>
<name>A0A1I0M6J5_9BACT</name>
<accession>A0A1I0M6J5</accession>
<dbReference type="AlphaFoldDB" id="A0A1I0M6J5"/>
<reference evidence="2" key="1">
    <citation type="submission" date="2016-10" db="EMBL/GenBank/DDBJ databases">
        <authorList>
            <person name="Varghese N."/>
            <person name="Submissions S."/>
        </authorList>
    </citation>
    <scope>NUCLEOTIDE SEQUENCE [LARGE SCALE GENOMIC DNA]</scope>
    <source>
        <strain evidence="2">CGMCC 1.12402</strain>
    </source>
</reference>
<dbReference type="STRING" id="1267423.SAMN05216290_0125"/>
<dbReference type="Proteomes" id="UP000199437">
    <property type="component" value="Unassembled WGS sequence"/>
</dbReference>